<dbReference type="SUPFAM" id="SSF51658">
    <property type="entry name" value="Xylose isomerase-like"/>
    <property type="match status" value="1"/>
</dbReference>
<evidence type="ECO:0000313" key="2">
    <source>
        <dbReference type="EMBL" id="SMX53926.1"/>
    </source>
</evidence>
<dbReference type="EMBL" id="LT859958">
    <property type="protein sequence ID" value="SMX53926.1"/>
    <property type="molecule type" value="Genomic_DNA"/>
</dbReference>
<dbReference type="PANTHER" id="PTHR12110">
    <property type="entry name" value="HYDROXYPYRUVATE ISOMERASE"/>
    <property type="match status" value="1"/>
</dbReference>
<evidence type="ECO:0000259" key="1">
    <source>
        <dbReference type="Pfam" id="PF01261"/>
    </source>
</evidence>
<protein>
    <recommendedName>
        <fullName evidence="1">Xylose isomerase-like TIM barrel domain-containing protein</fullName>
    </recommendedName>
</protein>
<reference evidence="3" key="1">
    <citation type="submission" date="2017-05" db="EMBL/GenBank/DDBJ databases">
        <authorList>
            <person name="Kirkegaard R."/>
            <person name="Mcilroy J S."/>
        </authorList>
    </citation>
    <scope>NUCLEOTIDE SEQUENCE [LARGE SCALE GENOMIC DNA]</scope>
</reference>
<evidence type="ECO:0000313" key="3">
    <source>
        <dbReference type="Proteomes" id="UP000195514"/>
    </source>
</evidence>
<dbReference type="PANTHER" id="PTHR12110:SF21">
    <property type="entry name" value="XYLOSE ISOMERASE-LIKE TIM BARREL DOMAIN-CONTAINING PROTEIN"/>
    <property type="match status" value="1"/>
</dbReference>
<dbReference type="InterPro" id="IPR050312">
    <property type="entry name" value="IolE/XylAMocC-like"/>
</dbReference>
<dbReference type="KEGG" id="abat:CFX1CAM_0861"/>
<dbReference type="Pfam" id="PF01261">
    <property type="entry name" value="AP_endonuc_2"/>
    <property type="match status" value="1"/>
</dbReference>
<name>A0A1Y6K2Y4_9CHLR</name>
<keyword evidence="3" id="KW-1185">Reference proteome</keyword>
<sequence>MHIGVLTALYQDLPFIEVLDKVKAMGVTAVEIGTGAFAASAHIDLARLLTEKPAREAYLDEIHQRGMFISALSCHGNPLHPDPAIADHADDLFRKTVHLAQLMAVPVVNTFSGLPAGCEGDRTPNWVTCPWPPEFLEILDYQWNRVAIPYWKDAAAFAADHGVKIGIEIHPGMLIYNVETLLRMRSEVGPALGANLDPSHLVWNGVELVAAIRALGEAIHHVHGKDCYVDPLNVAVNGCNDHKPYHHILDRSWTFRTIGYGHDLKFWKDFVSALRLVGYDYVISIEHEDALMSNDEGLVKAITLLKEAMIFDPPGEMFWA</sequence>
<dbReference type="RefSeq" id="WP_087861834.1">
    <property type="nucleotide sequence ID" value="NZ_LT859958.1"/>
</dbReference>
<accession>A0A1Y6K2Y4</accession>
<dbReference type="Gene3D" id="3.20.20.150">
    <property type="entry name" value="Divalent-metal-dependent TIM barrel enzymes"/>
    <property type="match status" value="1"/>
</dbReference>
<dbReference type="OrthoDB" id="9779184at2"/>
<feature type="domain" description="Xylose isomerase-like TIM barrel" evidence="1">
    <location>
        <begin position="19"/>
        <end position="307"/>
    </location>
</feature>
<dbReference type="Proteomes" id="UP000195514">
    <property type="component" value="Chromosome I"/>
</dbReference>
<dbReference type="InterPro" id="IPR036237">
    <property type="entry name" value="Xyl_isomerase-like_sf"/>
</dbReference>
<organism evidence="2 3">
    <name type="scientific">Candidatus Brevifilum fermentans</name>
    <dbReference type="NCBI Taxonomy" id="1986204"/>
    <lineage>
        <taxon>Bacteria</taxon>
        <taxon>Bacillati</taxon>
        <taxon>Chloroflexota</taxon>
        <taxon>Anaerolineae</taxon>
        <taxon>Anaerolineales</taxon>
        <taxon>Anaerolineaceae</taxon>
        <taxon>Candidatus Brevifilum</taxon>
    </lineage>
</organism>
<proteinExistence type="predicted"/>
<dbReference type="AlphaFoldDB" id="A0A1Y6K2Y4"/>
<gene>
    <name evidence="2" type="ORF">CFX1CAM_0861</name>
</gene>
<dbReference type="InterPro" id="IPR013022">
    <property type="entry name" value="Xyl_isomerase-like_TIM-brl"/>
</dbReference>